<gene>
    <name evidence="3" type="ORF">SLS58_001697</name>
</gene>
<dbReference type="PANTHER" id="PTHR24320:SF283">
    <property type="entry name" value="RETINOL DEHYDROGENASE 11"/>
    <property type="match status" value="1"/>
</dbReference>
<evidence type="ECO:0000313" key="3">
    <source>
        <dbReference type="EMBL" id="KAL1649125.1"/>
    </source>
</evidence>
<dbReference type="PANTHER" id="PTHR24320">
    <property type="entry name" value="RETINOL DEHYDROGENASE"/>
    <property type="match status" value="1"/>
</dbReference>
<protein>
    <recommendedName>
        <fullName evidence="5">Short-chain dehydrogenase</fullName>
    </recommendedName>
</protein>
<comment type="similarity">
    <text evidence="1">Belongs to the short-chain dehydrogenases/reductases (SDR) family.</text>
</comment>
<dbReference type="Pfam" id="PF00106">
    <property type="entry name" value="adh_short"/>
    <property type="match status" value="1"/>
</dbReference>
<keyword evidence="2" id="KW-0560">Oxidoreductase</keyword>
<evidence type="ECO:0000256" key="1">
    <source>
        <dbReference type="ARBA" id="ARBA00006484"/>
    </source>
</evidence>
<accession>A0ABR3U1K6</accession>
<comment type="caution">
    <text evidence="3">The sequence shown here is derived from an EMBL/GenBank/DDBJ whole genome shotgun (WGS) entry which is preliminary data.</text>
</comment>
<keyword evidence="4" id="KW-1185">Reference proteome</keyword>
<dbReference type="InterPro" id="IPR036291">
    <property type="entry name" value="NAD(P)-bd_dom_sf"/>
</dbReference>
<name>A0ABR3U1K6_9PEZI</name>
<evidence type="ECO:0000256" key="2">
    <source>
        <dbReference type="ARBA" id="ARBA00023002"/>
    </source>
</evidence>
<dbReference type="Proteomes" id="UP001521184">
    <property type="component" value="Unassembled WGS sequence"/>
</dbReference>
<dbReference type="InterPro" id="IPR002347">
    <property type="entry name" value="SDR_fam"/>
</dbReference>
<dbReference type="Gene3D" id="3.40.50.720">
    <property type="entry name" value="NAD(P)-binding Rossmann-like Domain"/>
    <property type="match status" value="1"/>
</dbReference>
<dbReference type="SUPFAM" id="SSF51735">
    <property type="entry name" value="NAD(P)-binding Rossmann-fold domains"/>
    <property type="match status" value="1"/>
</dbReference>
<evidence type="ECO:0008006" key="5">
    <source>
        <dbReference type="Google" id="ProtNLM"/>
    </source>
</evidence>
<organism evidence="3 4">
    <name type="scientific">Diplodia intermedia</name>
    <dbReference type="NCBI Taxonomy" id="856260"/>
    <lineage>
        <taxon>Eukaryota</taxon>
        <taxon>Fungi</taxon>
        <taxon>Dikarya</taxon>
        <taxon>Ascomycota</taxon>
        <taxon>Pezizomycotina</taxon>
        <taxon>Dothideomycetes</taxon>
        <taxon>Dothideomycetes incertae sedis</taxon>
        <taxon>Botryosphaeriales</taxon>
        <taxon>Botryosphaeriaceae</taxon>
        <taxon>Diplodia</taxon>
    </lineage>
</organism>
<sequence>MTSHPEFGHDTKASDVADTFANQINGRVVVITGVSRGGLGGGAALAIARHNPSLLILVSRTQSKLDDIMGDMKAANPSIGPALKTVLVDLTSQATVRRAAGEIQALTPRIDLLINNAGFFLKKRSFSPEGIENQLAGNHIGHFLLTNLLKDQLVAAAKDAAPGATRVVNVSSEGHRSQPFRFHDYNIEGKPVPPEEATPPAMEFIPKSLLAPTDGYIGFVAYGQSKTANVLFSVGLNERWKGTGVVSYVLHPGTISTEVGRDLDSQDDFEAFVKSLNPKAGIDEGASTTMVAALDPALNELKGGNNIYLDDCQIKEAEAYAVDPEKADRLWKLSEELVKQTF</sequence>
<dbReference type="EMBL" id="JAKEKT020000007">
    <property type="protein sequence ID" value="KAL1649125.1"/>
    <property type="molecule type" value="Genomic_DNA"/>
</dbReference>
<reference evidence="3 4" key="1">
    <citation type="journal article" date="2023" name="Plant Dis.">
        <title>First Report of Diplodia intermedia Causing Canker and Dieback Diseases on Apple Trees in Canada.</title>
        <authorList>
            <person name="Ellouze W."/>
            <person name="Ilyukhin E."/>
            <person name="Sulman M."/>
            <person name="Ali S."/>
        </authorList>
    </citation>
    <scope>NUCLEOTIDE SEQUENCE [LARGE SCALE GENOMIC DNA]</scope>
    <source>
        <strain evidence="3 4">M45-28</strain>
    </source>
</reference>
<proteinExistence type="inferred from homology"/>
<evidence type="ECO:0000313" key="4">
    <source>
        <dbReference type="Proteomes" id="UP001521184"/>
    </source>
</evidence>